<feature type="transmembrane region" description="Helical" evidence="1">
    <location>
        <begin position="116"/>
        <end position="132"/>
    </location>
</feature>
<feature type="transmembrane region" description="Helical" evidence="1">
    <location>
        <begin position="144"/>
        <end position="163"/>
    </location>
</feature>
<sequence>MHRDESNRRDRARGLSSLRLKVIGAVFMALSVASITVLPALLGAPGSDDMGALTAVVLCEAASWCAVPIYAWLLAEGQRRTRNVTAYGLRLFALAAVCEVPYDLTVSGTAFDPRSQNPVWGLLVALIVLTLLDRASRLAGAARWGLAVVAVAAGLAWDVLLGVGVRQRVMFVGAATLLFALIFRWLRARENTMMFTAGLLGAVMCITPAIGVAFLHYRNDELGYSPARPWVRWALYAVYPVLLCAGAAVALLG</sequence>
<feature type="transmembrane region" description="Helical" evidence="1">
    <location>
        <begin position="87"/>
        <end position="104"/>
    </location>
</feature>
<organism evidence="2 3">
    <name type="scientific">Bifidobacterium moraviense</name>
    <dbReference type="NCBI Taxonomy" id="2675323"/>
    <lineage>
        <taxon>Bacteria</taxon>
        <taxon>Bacillati</taxon>
        <taxon>Actinomycetota</taxon>
        <taxon>Actinomycetes</taxon>
        <taxon>Bifidobacteriales</taxon>
        <taxon>Bifidobacteriaceae</taxon>
        <taxon>Bifidobacterium</taxon>
    </lineage>
</organism>
<dbReference type="RefSeq" id="WP_169276141.1">
    <property type="nucleotide sequence ID" value="NZ_JAAIIH010000015.1"/>
</dbReference>
<comment type="caution">
    <text evidence="2">The sequence shown here is derived from an EMBL/GenBank/DDBJ whole genome shotgun (WGS) entry which is preliminary data.</text>
</comment>
<feature type="transmembrane region" description="Helical" evidence="1">
    <location>
        <begin position="20"/>
        <end position="44"/>
    </location>
</feature>
<feature type="transmembrane region" description="Helical" evidence="1">
    <location>
        <begin position="169"/>
        <end position="186"/>
    </location>
</feature>
<evidence type="ECO:0000313" key="3">
    <source>
        <dbReference type="Proteomes" id="UP000588277"/>
    </source>
</evidence>
<dbReference type="Proteomes" id="UP000588277">
    <property type="component" value="Unassembled WGS sequence"/>
</dbReference>
<feature type="transmembrane region" description="Helical" evidence="1">
    <location>
        <begin position="198"/>
        <end position="218"/>
    </location>
</feature>
<keyword evidence="1" id="KW-1133">Transmembrane helix</keyword>
<name>A0A7Y0I039_9BIFI</name>
<feature type="transmembrane region" description="Helical" evidence="1">
    <location>
        <begin position="230"/>
        <end position="252"/>
    </location>
</feature>
<reference evidence="2 3" key="1">
    <citation type="submission" date="2020-02" db="EMBL/GenBank/DDBJ databases">
        <title>Characterization of phylogenetic diversity of novel bifidobacterial species isolated in Czech ZOOs.</title>
        <authorList>
            <person name="Lugli G.A."/>
            <person name="Vera N.B."/>
            <person name="Ventura M."/>
        </authorList>
    </citation>
    <scope>NUCLEOTIDE SEQUENCE [LARGE SCALE GENOMIC DNA]</scope>
    <source>
        <strain evidence="2 3">DSM 109958</strain>
    </source>
</reference>
<dbReference type="Pfam" id="PF05857">
    <property type="entry name" value="TraX"/>
    <property type="match status" value="1"/>
</dbReference>
<keyword evidence="3" id="KW-1185">Reference proteome</keyword>
<feature type="transmembrane region" description="Helical" evidence="1">
    <location>
        <begin position="50"/>
        <end position="75"/>
    </location>
</feature>
<accession>A0A7Y0I039</accession>
<dbReference type="InterPro" id="IPR008875">
    <property type="entry name" value="TraX"/>
</dbReference>
<gene>
    <name evidence="2" type="ORF">G1C96_1641</name>
</gene>
<keyword evidence="1" id="KW-0812">Transmembrane</keyword>
<proteinExistence type="predicted"/>
<evidence type="ECO:0000313" key="2">
    <source>
        <dbReference type="EMBL" id="NMN01058.1"/>
    </source>
</evidence>
<evidence type="ECO:0000256" key="1">
    <source>
        <dbReference type="SAM" id="Phobius"/>
    </source>
</evidence>
<keyword evidence="1" id="KW-0472">Membrane</keyword>
<dbReference type="EMBL" id="JAAIIH010000015">
    <property type="protein sequence ID" value="NMN01058.1"/>
    <property type="molecule type" value="Genomic_DNA"/>
</dbReference>
<protein>
    <submittedName>
        <fullName evidence="2">ABC transporter permease</fullName>
    </submittedName>
</protein>
<dbReference type="AlphaFoldDB" id="A0A7Y0I039"/>